<keyword evidence="8 10" id="KW-0472">Membrane</keyword>
<dbReference type="Proteomes" id="UP000749559">
    <property type="component" value="Unassembled WGS sequence"/>
</dbReference>
<keyword evidence="7" id="KW-0333">Golgi apparatus</keyword>
<evidence type="ECO:0000256" key="5">
    <source>
        <dbReference type="ARBA" id="ARBA00022968"/>
    </source>
</evidence>
<keyword evidence="5" id="KW-0735">Signal-anchor</keyword>
<evidence type="ECO:0000256" key="3">
    <source>
        <dbReference type="ARBA" id="ARBA00022679"/>
    </source>
</evidence>
<dbReference type="GO" id="GO:0000139">
    <property type="term" value="C:Golgi membrane"/>
    <property type="evidence" value="ECO:0007669"/>
    <property type="project" value="UniProtKB-SubCell"/>
</dbReference>
<evidence type="ECO:0000256" key="10">
    <source>
        <dbReference type="SAM" id="Phobius"/>
    </source>
</evidence>
<evidence type="ECO:0000256" key="8">
    <source>
        <dbReference type="ARBA" id="ARBA00023136"/>
    </source>
</evidence>
<dbReference type="InterPro" id="IPR027417">
    <property type="entry name" value="P-loop_NTPase"/>
</dbReference>
<comment type="caution">
    <text evidence="11">The sequence shown here is derived from an EMBL/GenBank/DDBJ whole genome shotgun (WGS) entry which is preliminary data.</text>
</comment>
<keyword evidence="4 10" id="KW-0812">Transmembrane</keyword>
<keyword evidence="12" id="KW-1185">Reference proteome</keyword>
<protein>
    <submittedName>
        <fullName evidence="11">Uncharacterized protein</fullName>
    </submittedName>
</protein>
<evidence type="ECO:0000313" key="12">
    <source>
        <dbReference type="Proteomes" id="UP000749559"/>
    </source>
</evidence>
<dbReference type="PANTHER" id="PTHR12129:SF15">
    <property type="entry name" value="URONYL 2-SULFOTRANSFERASE"/>
    <property type="match status" value="1"/>
</dbReference>
<evidence type="ECO:0000313" key="11">
    <source>
        <dbReference type="EMBL" id="CAH1780758.1"/>
    </source>
</evidence>
<sequence length="205" mass="23700">MCHNTNRKCWFLILIMCAACITIHTIGSVRIIGYNIITPNRIRLSNVDINHLGNTHQEGSNQNIFPKWLPENKMADHISQSTRTGITKNDDNMVGVSPFGLSKDTNPWLVLYNRLPKSGSTTLRSIFEILSKTNNYTFLQSREFHEHHLDSGYAMNAFIKSFGIKQQKVVFERHIHFMDFTAFDVQQPAYINLIRDPIEQVQSRY</sequence>
<comment type="subcellular location">
    <subcellularLocation>
        <location evidence="1">Golgi apparatus membrane</location>
        <topology evidence="1">Single-pass type II membrane protein</topology>
    </subcellularLocation>
</comment>
<keyword evidence="9" id="KW-0325">Glycoprotein</keyword>
<proteinExistence type="inferred from homology"/>
<dbReference type="InterPro" id="IPR005331">
    <property type="entry name" value="Sulfotransferase"/>
</dbReference>
<name>A0A8S4NJ37_OWEFU</name>
<accession>A0A8S4NJ37</accession>
<evidence type="ECO:0000256" key="2">
    <source>
        <dbReference type="ARBA" id="ARBA00010569"/>
    </source>
</evidence>
<feature type="non-terminal residue" evidence="11">
    <location>
        <position position="205"/>
    </location>
</feature>
<evidence type="ECO:0000256" key="9">
    <source>
        <dbReference type="ARBA" id="ARBA00023180"/>
    </source>
</evidence>
<dbReference type="Pfam" id="PF03567">
    <property type="entry name" value="Sulfotransfer_2"/>
    <property type="match status" value="1"/>
</dbReference>
<comment type="similarity">
    <text evidence="2">Belongs to the sulfotransferase 3 family.</text>
</comment>
<dbReference type="Gene3D" id="3.40.50.300">
    <property type="entry name" value="P-loop containing nucleotide triphosphate hydrolases"/>
    <property type="match status" value="1"/>
</dbReference>
<evidence type="ECO:0000256" key="4">
    <source>
        <dbReference type="ARBA" id="ARBA00022692"/>
    </source>
</evidence>
<keyword evidence="3" id="KW-0808">Transferase</keyword>
<gene>
    <name evidence="11" type="ORF">OFUS_LOCUS7408</name>
</gene>
<dbReference type="AlphaFoldDB" id="A0A8S4NJ37"/>
<organism evidence="11 12">
    <name type="scientific">Owenia fusiformis</name>
    <name type="common">Polychaete worm</name>
    <dbReference type="NCBI Taxonomy" id="6347"/>
    <lineage>
        <taxon>Eukaryota</taxon>
        <taxon>Metazoa</taxon>
        <taxon>Spiralia</taxon>
        <taxon>Lophotrochozoa</taxon>
        <taxon>Annelida</taxon>
        <taxon>Polychaeta</taxon>
        <taxon>Sedentaria</taxon>
        <taxon>Canalipalpata</taxon>
        <taxon>Sabellida</taxon>
        <taxon>Oweniida</taxon>
        <taxon>Oweniidae</taxon>
        <taxon>Owenia</taxon>
    </lineage>
</organism>
<dbReference type="SUPFAM" id="SSF52540">
    <property type="entry name" value="P-loop containing nucleoside triphosphate hydrolases"/>
    <property type="match status" value="1"/>
</dbReference>
<dbReference type="PANTHER" id="PTHR12129">
    <property type="entry name" value="HEPARAN SULFATE 2-O-SULFOTRANSFERASE"/>
    <property type="match status" value="1"/>
</dbReference>
<dbReference type="OrthoDB" id="10019582at2759"/>
<dbReference type="EMBL" id="CAIIXF020000004">
    <property type="protein sequence ID" value="CAH1780758.1"/>
    <property type="molecule type" value="Genomic_DNA"/>
</dbReference>
<evidence type="ECO:0000256" key="7">
    <source>
        <dbReference type="ARBA" id="ARBA00023034"/>
    </source>
</evidence>
<keyword evidence="6 10" id="KW-1133">Transmembrane helix</keyword>
<dbReference type="GO" id="GO:0008146">
    <property type="term" value="F:sulfotransferase activity"/>
    <property type="evidence" value="ECO:0007669"/>
    <property type="project" value="InterPro"/>
</dbReference>
<dbReference type="InterPro" id="IPR007734">
    <property type="entry name" value="Heparan_SO4_2-O-STrfase"/>
</dbReference>
<evidence type="ECO:0000256" key="1">
    <source>
        <dbReference type="ARBA" id="ARBA00004323"/>
    </source>
</evidence>
<feature type="transmembrane region" description="Helical" evidence="10">
    <location>
        <begin position="12"/>
        <end position="37"/>
    </location>
</feature>
<reference evidence="11" key="1">
    <citation type="submission" date="2022-03" db="EMBL/GenBank/DDBJ databases">
        <authorList>
            <person name="Martin C."/>
        </authorList>
    </citation>
    <scope>NUCLEOTIDE SEQUENCE</scope>
</reference>
<evidence type="ECO:0000256" key="6">
    <source>
        <dbReference type="ARBA" id="ARBA00022989"/>
    </source>
</evidence>